<evidence type="ECO:0000313" key="2">
    <source>
        <dbReference type="EMBL" id="MET1256655.1"/>
    </source>
</evidence>
<gene>
    <name evidence="2" type="ORF">ABVT43_16055</name>
</gene>
<dbReference type="EMBL" id="JBEVCJ010000025">
    <property type="protein sequence ID" value="MET1256655.1"/>
    <property type="molecule type" value="Genomic_DNA"/>
</dbReference>
<dbReference type="Proteomes" id="UP001548189">
    <property type="component" value="Unassembled WGS sequence"/>
</dbReference>
<reference evidence="2 3" key="1">
    <citation type="submission" date="2024-06" db="EMBL/GenBank/DDBJ databases">
        <authorList>
            <person name="Li F."/>
        </authorList>
    </citation>
    <scope>NUCLEOTIDE SEQUENCE [LARGE SCALE GENOMIC DNA]</scope>
    <source>
        <strain evidence="2 3">GXAS 311</strain>
    </source>
</reference>
<dbReference type="Pfam" id="PF03929">
    <property type="entry name" value="PepSY_TM"/>
    <property type="match status" value="1"/>
</dbReference>
<evidence type="ECO:0000313" key="3">
    <source>
        <dbReference type="Proteomes" id="UP001548189"/>
    </source>
</evidence>
<feature type="transmembrane region" description="Helical" evidence="1">
    <location>
        <begin position="20"/>
        <end position="42"/>
    </location>
</feature>
<feature type="transmembrane region" description="Helical" evidence="1">
    <location>
        <begin position="193"/>
        <end position="215"/>
    </location>
</feature>
<evidence type="ECO:0000256" key="1">
    <source>
        <dbReference type="SAM" id="Phobius"/>
    </source>
</evidence>
<feature type="transmembrane region" description="Helical" evidence="1">
    <location>
        <begin position="368"/>
        <end position="389"/>
    </location>
</feature>
<comment type="caution">
    <text evidence="2">The sequence shown here is derived from an EMBL/GenBank/DDBJ whole genome shotgun (WGS) entry which is preliminary data.</text>
</comment>
<keyword evidence="1" id="KW-0812">Transmembrane</keyword>
<proteinExistence type="predicted"/>
<dbReference type="PANTHER" id="PTHR34219">
    <property type="entry name" value="IRON-REGULATED INNER MEMBRANE PROTEIN-RELATED"/>
    <property type="match status" value="1"/>
</dbReference>
<keyword evidence="3" id="KW-1185">Reference proteome</keyword>
<protein>
    <submittedName>
        <fullName evidence="2">PepSY-associated TM helix domain-containing protein</fullName>
    </submittedName>
</protein>
<accession>A0ABV2BXJ5</accession>
<sequence>MQNFKLSNQLIKKSLNSHSILGLSIGALIYLICLSGALVVFFEEFERWEQPNIQEYTDYSAPQIQTAVDSFLTQTSQSPDSLYVVLPTTAVPRIHVAANEQEWFVNQDGSLSEPPLEGWTHTLKALHIYLHLPSTLGLIVVGALGAALVALIISGIFAHPRIFKDAFQLKLGRNPRLTQADIHNRLSVWGIPFYLMIALTGAFIGLVSLLIWAAAPIEFQGNRQAVIEAVYGNDPIVNQPVTPINFAQALSNLKQQAPQATPIYLVIQKINTPNQYLEIAATLPGRLIYSEMYRFQSDGSFINHQGLSDGPIGRQIAYSVYRLHFGHFANGWVKIIYGVLGLALTVIATTGINIWLARRKYKTPLNRIWTAFVWGTPLTLSITLLISLWGLTQPFYFWVILLTTVLGISRLQTEKHCKACCTYLTLLVLAVVLLIYWQKWGTLLPNTAATQINLTFVSVILIGGIIFLAKRLRLNPLKKKLKSPELSN</sequence>
<feature type="transmembrane region" description="Helical" evidence="1">
    <location>
        <begin position="136"/>
        <end position="158"/>
    </location>
</feature>
<dbReference type="RefSeq" id="WP_353897239.1">
    <property type="nucleotide sequence ID" value="NZ_JBEVCJ010000025.1"/>
</dbReference>
<organism evidence="2 3">
    <name type="scientific">Aliikangiella maris</name>
    <dbReference type="NCBI Taxonomy" id="3162458"/>
    <lineage>
        <taxon>Bacteria</taxon>
        <taxon>Pseudomonadati</taxon>
        <taxon>Pseudomonadota</taxon>
        <taxon>Gammaproteobacteria</taxon>
        <taxon>Oceanospirillales</taxon>
        <taxon>Pleioneaceae</taxon>
        <taxon>Aliikangiella</taxon>
    </lineage>
</organism>
<name>A0ABV2BXJ5_9GAMM</name>
<dbReference type="PANTHER" id="PTHR34219:SF3">
    <property type="entry name" value="BLL7967 PROTEIN"/>
    <property type="match status" value="1"/>
</dbReference>
<keyword evidence="1" id="KW-0472">Membrane</keyword>
<keyword evidence="1" id="KW-1133">Transmembrane helix</keyword>
<feature type="transmembrane region" description="Helical" evidence="1">
    <location>
        <begin position="420"/>
        <end position="437"/>
    </location>
</feature>
<dbReference type="InterPro" id="IPR005625">
    <property type="entry name" value="PepSY-ass_TM"/>
</dbReference>
<feature type="transmembrane region" description="Helical" evidence="1">
    <location>
        <begin position="395"/>
        <end position="413"/>
    </location>
</feature>
<feature type="transmembrane region" description="Helical" evidence="1">
    <location>
        <begin position="335"/>
        <end position="356"/>
    </location>
</feature>
<feature type="transmembrane region" description="Helical" evidence="1">
    <location>
        <begin position="449"/>
        <end position="469"/>
    </location>
</feature>